<keyword evidence="2" id="KW-1003">Cell membrane</keyword>
<keyword evidence="9 12" id="KW-0472">Membrane</keyword>
<keyword evidence="5 12" id="KW-1133">Transmembrane helix</keyword>
<organism evidence="13 14">
    <name type="scientific">Ammoniphilus resinae</name>
    <dbReference type="NCBI Taxonomy" id="861532"/>
    <lineage>
        <taxon>Bacteria</taxon>
        <taxon>Bacillati</taxon>
        <taxon>Bacillota</taxon>
        <taxon>Bacilli</taxon>
        <taxon>Bacillales</taxon>
        <taxon>Paenibacillaceae</taxon>
        <taxon>Aneurinibacillus group</taxon>
        <taxon>Ammoniphilus</taxon>
    </lineage>
</organism>
<dbReference type="PANTHER" id="PTHR35457">
    <property type="entry name" value="HEME A SYNTHASE"/>
    <property type="match status" value="1"/>
</dbReference>
<accession>A0ABS4GMX7</accession>
<dbReference type="RefSeq" id="WP_209809710.1">
    <property type="nucleotide sequence ID" value="NZ_JAGGKT010000003.1"/>
</dbReference>
<keyword evidence="6" id="KW-0560">Oxidoreductase</keyword>
<keyword evidence="10" id="KW-1015">Disulfide bond</keyword>
<proteinExistence type="predicted"/>
<evidence type="ECO:0000256" key="11">
    <source>
        <dbReference type="ARBA" id="ARBA00023444"/>
    </source>
</evidence>
<keyword evidence="4" id="KW-0479">Metal-binding</keyword>
<feature type="transmembrane region" description="Helical" evidence="12">
    <location>
        <begin position="269"/>
        <end position="289"/>
    </location>
</feature>
<feature type="transmembrane region" description="Helical" evidence="12">
    <location>
        <begin position="7"/>
        <end position="25"/>
    </location>
</feature>
<gene>
    <name evidence="13" type="ORF">J2Z37_001620</name>
</gene>
<evidence type="ECO:0000256" key="3">
    <source>
        <dbReference type="ARBA" id="ARBA00022692"/>
    </source>
</evidence>
<evidence type="ECO:0000256" key="1">
    <source>
        <dbReference type="ARBA" id="ARBA00004141"/>
    </source>
</evidence>
<evidence type="ECO:0000256" key="12">
    <source>
        <dbReference type="SAM" id="Phobius"/>
    </source>
</evidence>
<name>A0ABS4GMX7_9BACL</name>
<keyword evidence="3 12" id="KW-0812">Transmembrane</keyword>
<evidence type="ECO:0000256" key="8">
    <source>
        <dbReference type="ARBA" id="ARBA00023133"/>
    </source>
</evidence>
<evidence type="ECO:0000256" key="5">
    <source>
        <dbReference type="ARBA" id="ARBA00022989"/>
    </source>
</evidence>
<protein>
    <submittedName>
        <fullName evidence="13">Cytochrome c oxidase assembly protein subunit 15</fullName>
    </submittedName>
</protein>
<evidence type="ECO:0000256" key="9">
    <source>
        <dbReference type="ARBA" id="ARBA00023136"/>
    </source>
</evidence>
<evidence type="ECO:0000256" key="2">
    <source>
        <dbReference type="ARBA" id="ARBA00022475"/>
    </source>
</evidence>
<comment type="subcellular location">
    <subcellularLocation>
        <location evidence="1">Membrane</location>
        <topology evidence="1">Multi-pass membrane protein</topology>
    </subcellularLocation>
</comment>
<comment type="pathway">
    <text evidence="11">Porphyrin-containing compound metabolism.</text>
</comment>
<evidence type="ECO:0000256" key="7">
    <source>
        <dbReference type="ARBA" id="ARBA00023004"/>
    </source>
</evidence>
<evidence type="ECO:0000256" key="4">
    <source>
        <dbReference type="ARBA" id="ARBA00022723"/>
    </source>
</evidence>
<feature type="transmembrane region" description="Helical" evidence="12">
    <location>
        <begin position="89"/>
        <end position="109"/>
    </location>
</feature>
<feature type="transmembrane region" description="Helical" evidence="12">
    <location>
        <begin position="241"/>
        <end position="263"/>
    </location>
</feature>
<dbReference type="PANTHER" id="PTHR35457:SF1">
    <property type="entry name" value="HEME A SYNTHASE"/>
    <property type="match status" value="1"/>
</dbReference>
<reference evidence="13 14" key="1">
    <citation type="submission" date="2021-03" db="EMBL/GenBank/DDBJ databases">
        <title>Genomic Encyclopedia of Type Strains, Phase IV (KMG-IV): sequencing the most valuable type-strain genomes for metagenomic binning, comparative biology and taxonomic classification.</title>
        <authorList>
            <person name="Goeker M."/>
        </authorList>
    </citation>
    <scope>NUCLEOTIDE SEQUENCE [LARGE SCALE GENOMIC DNA]</scope>
    <source>
        <strain evidence="13 14">DSM 24738</strain>
    </source>
</reference>
<keyword evidence="14" id="KW-1185">Reference proteome</keyword>
<sequence>MTIRRIALVTMIVSYFLIVFGGYVASSESGMGCGPEWPFCNGEIIPSLQGETLIEFTHRVIGAVLVILSLWLFFQVLRSTNGRKIRLAAYWMISTLAVQVLFGAIVVWLDLPTFMIAAHLIVAMAYLYCVIFIWRAALNSDSRTGRPHYRSDQIFRNMMVHIDILIGLLVVTIALGAYIKHNHYGLACEWVACGESLLPTNWGQLLQTLHRVFALGSAMYTLVLVFWGYTNGISKNICIRLKLVSFMMLLQLAIGVMTILSFIDLRWALVHMAAGTLLLATIFETKIFLQFYDYPIYSNFISRNHHNGHRIG</sequence>
<dbReference type="Pfam" id="PF02628">
    <property type="entry name" value="COX15-CtaA"/>
    <property type="match status" value="2"/>
</dbReference>
<comment type="caution">
    <text evidence="13">The sequence shown here is derived from an EMBL/GenBank/DDBJ whole genome shotgun (WGS) entry which is preliminary data.</text>
</comment>
<dbReference type="Proteomes" id="UP001519343">
    <property type="component" value="Unassembled WGS sequence"/>
</dbReference>
<feature type="transmembrane region" description="Helical" evidence="12">
    <location>
        <begin position="56"/>
        <end position="77"/>
    </location>
</feature>
<dbReference type="EMBL" id="JAGGKT010000003">
    <property type="protein sequence ID" value="MBP1931619.1"/>
    <property type="molecule type" value="Genomic_DNA"/>
</dbReference>
<feature type="transmembrane region" description="Helical" evidence="12">
    <location>
        <begin position="208"/>
        <end position="229"/>
    </location>
</feature>
<keyword evidence="7" id="KW-0408">Iron</keyword>
<feature type="transmembrane region" description="Helical" evidence="12">
    <location>
        <begin position="158"/>
        <end position="179"/>
    </location>
</feature>
<evidence type="ECO:0000256" key="10">
    <source>
        <dbReference type="ARBA" id="ARBA00023157"/>
    </source>
</evidence>
<feature type="transmembrane region" description="Helical" evidence="12">
    <location>
        <begin position="115"/>
        <end position="137"/>
    </location>
</feature>
<keyword evidence="8" id="KW-0350">Heme biosynthesis</keyword>
<dbReference type="InterPro" id="IPR003780">
    <property type="entry name" value="COX15/CtaA_fam"/>
</dbReference>
<evidence type="ECO:0000313" key="13">
    <source>
        <dbReference type="EMBL" id="MBP1931619.1"/>
    </source>
</evidence>
<evidence type="ECO:0000313" key="14">
    <source>
        <dbReference type="Proteomes" id="UP001519343"/>
    </source>
</evidence>
<dbReference type="InterPro" id="IPR050450">
    <property type="entry name" value="COX15/CtaA_HemeA_synthase"/>
</dbReference>
<evidence type="ECO:0000256" key="6">
    <source>
        <dbReference type="ARBA" id="ARBA00023002"/>
    </source>
</evidence>